<keyword evidence="6" id="KW-1185">Reference proteome</keyword>
<dbReference type="PANTHER" id="PTHR38445">
    <property type="entry name" value="HTH-TYPE TRANSCRIPTIONAL REPRESSOR YTRA"/>
    <property type="match status" value="1"/>
</dbReference>
<evidence type="ECO:0000259" key="4">
    <source>
        <dbReference type="PROSITE" id="PS50949"/>
    </source>
</evidence>
<dbReference type="Gene3D" id="1.10.10.10">
    <property type="entry name" value="Winged helix-like DNA-binding domain superfamily/Winged helix DNA-binding domain"/>
    <property type="match status" value="1"/>
</dbReference>
<dbReference type="SMART" id="SM00345">
    <property type="entry name" value="HTH_GNTR"/>
    <property type="match status" value="1"/>
</dbReference>
<dbReference type="GO" id="GO:0003700">
    <property type="term" value="F:DNA-binding transcription factor activity"/>
    <property type="evidence" value="ECO:0007669"/>
    <property type="project" value="InterPro"/>
</dbReference>
<accession>A0A4Q7NWT3</accession>
<gene>
    <name evidence="5" type="ORF">EV189_0619</name>
</gene>
<keyword evidence="1" id="KW-0805">Transcription regulation</keyword>
<evidence type="ECO:0000313" key="5">
    <source>
        <dbReference type="EMBL" id="RZS91378.1"/>
    </source>
</evidence>
<name>A0A4Q7NWT3_9ACTN</name>
<dbReference type="InterPro" id="IPR000524">
    <property type="entry name" value="Tscrpt_reg_HTH_GntR"/>
</dbReference>
<sequence length="131" mass="13420">MILEVDSGSPVPPYEQLRAQIADLVAAGSLPVGHRLPSIRQLAVDLDLAPGTVARAYRELESAGVVVSRVRHGTTVAAAPEPVESGAAAALLEQAAAAYARAVRRAGASQDQAVAALREKLAPADPPEALA</sequence>
<dbReference type="EMBL" id="SGXD01000001">
    <property type="protein sequence ID" value="RZS91378.1"/>
    <property type="molecule type" value="Genomic_DNA"/>
</dbReference>
<dbReference type="Proteomes" id="UP000293638">
    <property type="component" value="Unassembled WGS sequence"/>
</dbReference>
<organism evidence="5 6">
    <name type="scientific">Motilibacter rhizosphaerae</name>
    <dbReference type="NCBI Taxonomy" id="598652"/>
    <lineage>
        <taxon>Bacteria</taxon>
        <taxon>Bacillati</taxon>
        <taxon>Actinomycetota</taxon>
        <taxon>Actinomycetes</taxon>
        <taxon>Motilibacterales</taxon>
        <taxon>Motilibacteraceae</taxon>
        <taxon>Motilibacter</taxon>
    </lineage>
</organism>
<dbReference type="InterPro" id="IPR036388">
    <property type="entry name" value="WH-like_DNA-bd_sf"/>
</dbReference>
<dbReference type="PROSITE" id="PS50949">
    <property type="entry name" value="HTH_GNTR"/>
    <property type="match status" value="1"/>
</dbReference>
<dbReference type="Pfam" id="PF00392">
    <property type="entry name" value="GntR"/>
    <property type="match status" value="1"/>
</dbReference>
<reference evidence="5 6" key="1">
    <citation type="submission" date="2019-02" db="EMBL/GenBank/DDBJ databases">
        <title>Genomic Encyclopedia of Type Strains, Phase IV (KMG-IV): sequencing the most valuable type-strain genomes for metagenomic binning, comparative biology and taxonomic classification.</title>
        <authorList>
            <person name="Goeker M."/>
        </authorList>
    </citation>
    <scope>NUCLEOTIDE SEQUENCE [LARGE SCALE GENOMIC DNA]</scope>
    <source>
        <strain evidence="5 6">DSM 45622</strain>
    </source>
</reference>
<proteinExistence type="predicted"/>
<dbReference type="RefSeq" id="WP_130491456.1">
    <property type="nucleotide sequence ID" value="NZ_SGXD01000001.1"/>
</dbReference>
<evidence type="ECO:0000256" key="2">
    <source>
        <dbReference type="ARBA" id="ARBA00023125"/>
    </source>
</evidence>
<keyword evidence="2" id="KW-0238">DNA-binding</keyword>
<dbReference type="AlphaFoldDB" id="A0A4Q7NWT3"/>
<dbReference type="GO" id="GO:0003677">
    <property type="term" value="F:DNA binding"/>
    <property type="evidence" value="ECO:0007669"/>
    <property type="project" value="UniProtKB-KW"/>
</dbReference>
<evidence type="ECO:0000256" key="3">
    <source>
        <dbReference type="ARBA" id="ARBA00023163"/>
    </source>
</evidence>
<dbReference type="PANTHER" id="PTHR38445:SF9">
    <property type="entry name" value="HTH-TYPE TRANSCRIPTIONAL REPRESSOR YTRA"/>
    <property type="match status" value="1"/>
</dbReference>
<evidence type="ECO:0000256" key="1">
    <source>
        <dbReference type="ARBA" id="ARBA00023015"/>
    </source>
</evidence>
<comment type="caution">
    <text evidence="5">The sequence shown here is derived from an EMBL/GenBank/DDBJ whole genome shotgun (WGS) entry which is preliminary data.</text>
</comment>
<protein>
    <submittedName>
        <fullName evidence="5">GntR family transcriptional regulator</fullName>
    </submittedName>
</protein>
<dbReference type="CDD" id="cd07377">
    <property type="entry name" value="WHTH_GntR"/>
    <property type="match status" value="1"/>
</dbReference>
<dbReference type="InterPro" id="IPR036390">
    <property type="entry name" value="WH_DNA-bd_sf"/>
</dbReference>
<dbReference type="OrthoDB" id="4307011at2"/>
<feature type="domain" description="HTH gntR-type" evidence="4">
    <location>
        <begin position="11"/>
        <end position="79"/>
    </location>
</feature>
<evidence type="ECO:0000313" key="6">
    <source>
        <dbReference type="Proteomes" id="UP000293638"/>
    </source>
</evidence>
<dbReference type="SUPFAM" id="SSF46785">
    <property type="entry name" value="Winged helix' DNA-binding domain"/>
    <property type="match status" value="1"/>
</dbReference>
<keyword evidence="3" id="KW-0804">Transcription</keyword>